<comment type="caution">
    <text evidence="3">The sequence shown here is derived from an EMBL/GenBank/DDBJ whole genome shotgun (WGS) entry which is preliminary data.</text>
</comment>
<dbReference type="InterPro" id="IPR027417">
    <property type="entry name" value="P-loop_NTPase"/>
</dbReference>
<dbReference type="Gene3D" id="3.40.50.300">
    <property type="entry name" value="P-loop containing nucleotide triphosphate hydrolases"/>
    <property type="match status" value="1"/>
</dbReference>
<dbReference type="Pfam" id="PF19044">
    <property type="entry name" value="P-loop_TraG"/>
    <property type="match status" value="1"/>
</dbReference>
<dbReference type="Proteomes" id="UP000004946">
    <property type="component" value="Chromosome"/>
</dbReference>
<proteinExistence type="predicted"/>
<dbReference type="InterPro" id="IPR051162">
    <property type="entry name" value="T4SS_component"/>
</dbReference>
<dbReference type="HOGENOM" id="CLU_009097_2_0_11"/>
<dbReference type="KEGG" id="pdo:PSDT_1272"/>
<keyword evidence="4" id="KW-1185">Reference proteome</keyword>
<gene>
    <name evidence="3" type="ORF">HMPREF0620_0315</name>
</gene>
<sequence>MFGAKNSKDNNANQKFSAESKKHAKAVRKRARQSSDMVWLDGLRPDGVAYVGDDWWSATVEISDVNYVLASIEAQKKILNEWMGVLNMFDENTRVQVTSANRVLDGKALSRGVRMSCRGDGLDRWRDAFNDLTFGQLKGLASSTVTDKYVTISVQEADQDRAVGRLNRLVASLRSQLAAMGCQADQLDRTGRLRVLHSMLQPGEPFTFSEEAFARAPKDMRAKDFIVPWAMDFTDKDRIKLSSMDEVWMSHVWLDSWPAQLTDTLVSDLADITASIVVTVHIRPWDRADGLERVKAKQAGVKSEYDRSVQSLARQGLTAESVPDSITERVDEMTSLLDQLRSSNQRILDTLVLVSVSASSKDELDMVISEVQRVARRLSCRMSVTRYMMPEALNAMLPLGDNRLPMRRALTTDSASILIPFTAQEIMEPHGLFYGVNERSGNPVIVNRAAHMNSNGFILGTTGSGKSQSAKAEIAQRVLDSADRVVIIDPEHEYVQLAQALGGTVVTVSADSAQHMNPLDIDLMGSDETDPVRAKVSVVLDLLGSLMGGTTGLSQLKRSMIDTAAMNVYRIARSQLNATGRYDQPTLVDLKEQIRRLYVQVDNPSPEAADLVTELEMFTTGSSSGFAHRTNVDLTGQFLVFDVSALAGEVQTFGMMVILDQIWSLVRANRDTGLRTWLYVDEFHRFFHNEYSIRSFLDIYKRARKYGLGVTGITQNIDELLSNDQARLMLSNADFLLLMNQKTTDATMLQELLELSDEQVRLMTNARSGNGLLNTNGVSLGVDNRMDQGNLLARLYSTKFGDQPPVLSQEQEDVEHVATQPAQETTADSAGDAYAGRHGLHGMW</sequence>
<dbReference type="PANTHER" id="PTHR30121">
    <property type="entry name" value="UNCHARACTERIZED PROTEIN YJGR-RELATED"/>
    <property type="match status" value="1"/>
</dbReference>
<evidence type="ECO:0000259" key="2">
    <source>
        <dbReference type="Pfam" id="PF19044"/>
    </source>
</evidence>
<evidence type="ECO:0000313" key="3">
    <source>
        <dbReference type="EMBL" id="EFT83310.1"/>
    </source>
</evidence>
<dbReference type="CDD" id="cd01127">
    <property type="entry name" value="TrwB_TraG_TraD_VirD4"/>
    <property type="match status" value="1"/>
</dbReference>
<dbReference type="AlphaFoldDB" id="E6K0H2"/>
<dbReference type="PANTHER" id="PTHR30121:SF6">
    <property type="entry name" value="SLR6007 PROTEIN"/>
    <property type="match status" value="1"/>
</dbReference>
<feature type="domain" description="TraG P-loop" evidence="2">
    <location>
        <begin position="447"/>
        <end position="763"/>
    </location>
</feature>
<dbReference type="Gene3D" id="1.10.8.730">
    <property type="match status" value="1"/>
</dbReference>
<accession>E6K0H2</accession>
<evidence type="ECO:0000256" key="1">
    <source>
        <dbReference type="SAM" id="MobiDB-lite"/>
    </source>
</evidence>
<organism evidence="3 4">
    <name type="scientific">Parascardovia denticolens DSM 10105 = JCM 12538</name>
    <dbReference type="NCBI Taxonomy" id="864564"/>
    <lineage>
        <taxon>Bacteria</taxon>
        <taxon>Bacillati</taxon>
        <taxon>Actinomycetota</taxon>
        <taxon>Actinomycetes</taxon>
        <taxon>Bifidobacteriales</taxon>
        <taxon>Bifidobacteriaceae</taxon>
        <taxon>Parascardovia</taxon>
    </lineage>
</organism>
<reference evidence="3 4" key="1">
    <citation type="submission" date="2010-12" db="EMBL/GenBank/DDBJ databases">
        <authorList>
            <person name="Muzny D."/>
            <person name="Qin X."/>
            <person name="Buhay C."/>
            <person name="Dugan-Rocha S."/>
            <person name="Ding Y."/>
            <person name="Chen G."/>
            <person name="Hawes A."/>
            <person name="Holder M."/>
            <person name="Jhangiani S."/>
            <person name="Johnson A."/>
            <person name="Khan Z."/>
            <person name="Li Z."/>
            <person name="Liu W."/>
            <person name="Liu X."/>
            <person name="Perez L."/>
            <person name="Shen H."/>
            <person name="Wang Q."/>
            <person name="Watt J."/>
            <person name="Xi L."/>
            <person name="Xin Y."/>
            <person name="Zhou J."/>
            <person name="Deng J."/>
            <person name="Jiang H."/>
            <person name="Liu Y."/>
            <person name="Qu J."/>
            <person name="Song X.-Z."/>
            <person name="Zhang L."/>
            <person name="Villasana D."/>
            <person name="Johnson A."/>
            <person name="Liu J."/>
            <person name="Liyanage D."/>
            <person name="Lorensuhewa L."/>
            <person name="Robinson T."/>
            <person name="Song A."/>
            <person name="Song B.-B."/>
            <person name="Dinh H."/>
            <person name="Thornton R."/>
            <person name="Coyle M."/>
            <person name="Francisco L."/>
            <person name="Jackson L."/>
            <person name="Javaid M."/>
            <person name="Korchina V."/>
            <person name="Kovar C."/>
            <person name="Mata R."/>
            <person name="Mathew T."/>
            <person name="Ngo R."/>
            <person name="Nguyen L."/>
            <person name="Nguyen N."/>
            <person name="Okwuonu G."/>
            <person name="Ongeri F."/>
            <person name="Pham C."/>
            <person name="Simmons D."/>
            <person name="Wilczek-Boney K."/>
            <person name="Hale W."/>
            <person name="Jakkamsetti A."/>
            <person name="Pham P."/>
            <person name="Ruth R."/>
            <person name="San Lucas F."/>
            <person name="Warren J."/>
            <person name="Zhang J."/>
            <person name="Zhao Z."/>
            <person name="Zhou C."/>
            <person name="Zhu D."/>
            <person name="Lee S."/>
            <person name="Bess C."/>
            <person name="Blankenburg K."/>
            <person name="Forbes L."/>
            <person name="Fu Q."/>
            <person name="Gubbala S."/>
            <person name="Hirani K."/>
            <person name="Jayaseelan J.C."/>
            <person name="Lara F."/>
            <person name="Munidasa M."/>
            <person name="Palculict T."/>
            <person name="Patil S."/>
            <person name="Pu L.-L."/>
            <person name="Saada N."/>
            <person name="Tang L."/>
            <person name="Weissenberger G."/>
            <person name="Zhu Y."/>
            <person name="Hemphill L."/>
            <person name="Shang Y."/>
            <person name="Youmans B."/>
            <person name="Ayvaz T."/>
            <person name="Ross M."/>
            <person name="Santibanez J."/>
            <person name="Aqrawi P."/>
            <person name="Gross S."/>
            <person name="Joshi V."/>
            <person name="Fowler G."/>
            <person name="Nazareth L."/>
            <person name="Reid J."/>
            <person name="Worley K."/>
            <person name="Petrosino J."/>
            <person name="Highlander S."/>
            <person name="Gibbs R."/>
        </authorList>
    </citation>
    <scope>NUCLEOTIDE SEQUENCE [LARGE SCALE GENOMIC DNA]</scope>
    <source>
        <strain evidence="3 4">DSM 10105</strain>
    </source>
</reference>
<name>E6K0H2_PARDN</name>
<protein>
    <recommendedName>
        <fullName evidence="2">TraG P-loop domain-containing protein</fullName>
    </recommendedName>
</protein>
<dbReference type="NCBIfam" id="NF045971">
    <property type="entry name" value="conju_CD1110"/>
    <property type="match status" value="1"/>
</dbReference>
<feature type="region of interest" description="Disordered" evidence="1">
    <location>
        <begin position="1"/>
        <end position="29"/>
    </location>
</feature>
<evidence type="ECO:0000313" key="4">
    <source>
        <dbReference type="Proteomes" id="UP000004946"/>
    </source>
</evidence>
<dbReference type="EMBL" id="AEON01000001">
    <property type="protein sequence ID" value="EFT83310.1"/>
    <property type="molecule type" value="Genomic_DNA"/>
</dbReference>
<dbReference type="SUPFAM" id="SSF52540">
    <property type="entry name" value="P-loop containing nucleoside triphosphate hydrolases"/>
    <property type="match status" value="1"/>
</dbReference>
<dbReference type="PATRIC" id="fig|864564.6.peg.1398"/>
<dbReference type="InterPro" id="IPR043964">
    <property type="entry name" value="P-loop_TraG"/>
</dbReference>
<dbReference type="eggNOG" id="COG3451">
    <property type="taxonomic scope" value="Bacteria"/>
</dbReference>